<protein>
    <submittedName>
        <fullName evidence="1">Uncharacterized protein</fullName>
    </submittedName>
</protein>
<sequence length="681" mass="77737">MTPSVLISSTSSFRQLAEKCKIVDKSSAIRDFLQNDYPVHLLLRPRRSGKSTLLLMFQAFFERDNPAAIKERKDLFLNNDLAITRHPVFDEEFGKYPVLYVDLSNVIGTTLETLKKEFRLLVERIVFDLKRRGFLSNLDELNEVDRSFLDQILNEEHKANIEAKALFRLTEVLHTLHKREVVVLVDEYDTPTSYAIRHGYFTEANVFFRKVFSSLLKNNGHLRGALMVGILRVAKAGWLSGFNNLTVFTLGAPGRYSTACMFTEAETQLLFEKQKEILQSGGLDISFTFADLRKWYNGYNSGDGVRLYNPWSIAQAFEENELGCYWNESGYDQITKERIQQMLKSDEKFRRQFEALIMDEPVTISLDHGMTYSSLPEMSMEQLWTLLYSAGYLTTRMVDEIRDASSDVDMTDSASNSDDDDTEASHNEDINSSEHSDGGEDRNISDSISGDFKATISAQIPNSEIRSLFRQWLVDHLTHCVEHSRKKSTSCADIFQDMVSGSMASFSKGFSKFVWHNMPTQFLGSKEYLYQAYVASFFTVGSTLRSSSSDLGLWSVKVEECAGMGRLDLMFSRQNEAVIQEHKRIRLSAKYKKSGYGDSQRERLSKAAENALEQIKAKGYRARLPDHVTKLREYGIAFLGPYCAIVSDALKREPGGQWKVTKSYITERNEKHRVKLYTAST</sequence>
<gene>
    <name evidence="1" type="ORF">F5148DRAFT_1374784</name>
</gene>
<dbReference type="Proteomes" id="UP001207468">
    <property type="component" value="Unassembled WGS sequence"/>
</dbReference>
<name>A0ACC0UEP7_9AGAM</name>
<keyword evidence="2" id="KW-1185">Reference proteome</keyword>
<proteinExistence type="predicted"/>
<organism evidence="1 2">
    <name type="scientific">Russula earlei</name>
    <dbReference type="NCBI Taxonomy" id="71964"/>
    <lineage>
        <taxon>Eukaryota</taxon>
        <taxon>Fungi</taxon>
        <taxon>Dikarya</taxon>
        <taxon>Basidiomycota</taxon>
        <taxon>Agaricomycotina</taxon>
        <taxon>Agaricomycetes</taxon>
        <taxon>Russulales</taxon>
        <taxon>Russulaceae</taxon>
        <taxon>Russula</taxon>
    </lineage>
</organism>
<dbReference type="EMBL" id="JAGFNK010000051">
    <property type="protein sequence ID" value="KAI9509991.1"/>
    <property type="molecule type" value="Genomic_DNA"/>
</dbReference>
<comment type="caution">
    <text evidence="1">The sequence shown here is derived from an EMBL/GenBank/DDBJ whole genome shotgun (WGS) entry which is preliminary data.</text>
</comment>
<accession>A0ACC0UEP7</accession>
<reference evidence="1" key="1">
    <citation type="submission" date="2021-03" db="EMBL/GenBank/DDBJ databases">
        <title>Evolutionary priming and transition to the ectomycorrhizal habit in an iconic lineage of mushroom-forming fungi: is preadaptation a requirement?</title>
        <authorList>
            <consortium name="DOE Joint Genome Institute"/>
            <person name="Looney B.P."/>
            <person name="Miyauchi S."/>
            <person name="Morin E."/>
            <person name="Drula E."/>
            <person name="Courty P.E."/>
            <person name="Chicoki N."/>
            <person name="Fauchery L."/>
            <person name="Kohler A."/>
            <person name="Kuo A."/>
            <person name="LaButti K."/>
            <person name="Pangilinan J."/>
            <person name="Lipzen A."/>
            <person name="Riley R."/>
            <person name="Andreopoulos W."/>
            <person name="He G."/>
            <person name="Johnson J."/>
            <person name="Barry K.W."/>
            <person name="Grigoriev I.V."/>
            <person name="Nagy L."/>
            <person name="Hibbett D."/>
            <person name="Henrissat B."/>
            <person name="Matheny P.B."/>
            <person name="Labbe J."/>
            <person name="Martin A.F."/>
        </authorList>
    </citation>
    <scope>NUCLEOTIDE SEQUENCE</scope>
    <source>
        <strain evidence="1">BPL698</strain>
    </source>
</reference>
<evidence type="ECO:0000313" key="2">
    <source>
        <dbReference type="Proteomes" id="UP001207468"/>
    </source>
</evidence>
<evidence type="ECO:0000313" key="1">
    <source>
        <dbReference type="EMBL" id="KAI9509991.1"/>
    </source>
</evidence>